<evidence type="ECO:0000313" key="5">
    <source>
        <dbReference type="EMBL" id="MDV6314056.1"/>
    </source>
</evidence>
<protein>
    <recommendedName>
        <fullName evidence="8">Glycoprotein</fullName>
    </recommendedName>
</protein>
<comment type="caution">
    <text evidence="5">The sequence shown here is derived from an EMBL/GenBank/DDBJ whole genome shotgun (WGS) entry which is preliminary data.</text>
</comment>
<feature type="compositionally biased region" description="Basic and acidic residues" evidence="1">
    <location>
        <begin position="319"/>
        <end position="331"/>
    </location>
</feature>
<feature type="transmembrane region" description="Helical" evidence="2">
    <location>
        <begin position="606"/>
        <end position="627"/>
    </location>
</feature>
<gene>
    <name evidence="4" type="ORF">R3P94_15580</name>
    <name evidence="5" type="ORF">R3Q15_19570</name>
</gene>
<accession>A0AAE4UA20</accession>
<evidence type="ECO:0000313" key="6">
    <source>
        <dbReference type="Proteomes" id="UP001185779"/>
    </source>
</evidence>
<feature type="region of interest" description="Disordered" evidence="1">
    <location>
        <begin position="290"/>
        <end position="331"/>
    </location>
</feature>
<evidence type="ECO:0000256" key="1">
    <source>
        <dbReference type="SAM" id="MobiDB-lite"/>
    </source>
</evidence>
<name>A0AAE4UA20_9ACTN</name>
<feature type="chain" id="PRO_5042091347" description="Glycoprotein" evidence="3">
    <location>
        <begin position="27"/>
        <end position="637"/>
    </location>
</feature>
<dbReference type="AlphaFoldDB" id="A0AAE4UA20"/>
<proteinExistence type="predicted"/>
<feature type="signal peptide" evidence="3">
    <location>
        <begin position="1"/>
        <end position="26"/>
    </location>
</feature>
<reference evidence="5 6" key="1">
    <citation type="submission" date="2023-10" db="EMBL/GenBank/DDBJ databases">
        <title>Development of a sustainable strategy for remediation of hydrocarbon-contaminated territories based on the waste exchange concept.</title>
        <authorList>
            <person name="Krivoruchko A."/>
        </authorList>
    </citation>
    <scope>NUCLEOTIDE SEQUENCE</scope>
    <source>
        <strain evidence="4 6">IEGM 1266</strain>
        <strain evidence="5">IEGM 1279</strain>
    </source>
</reference>
<sequence>MGVGLAGLLIAGSASVGVLSAPPAAAASGDPPPPLSLRYLGSSSTIAFPGQQGEVSLSLAVPPNLTPTEIRGTAQFPSFVTCGNVDVLQGDRLISRTPIDPAVNSPIALPLRGVRLDRNSADIVLRTYLRTAGSCDFDADNRFRIVNAVVAYGGREATPARVAGFLPPILRALTIYVPEDVKPAEGAAAVQLATAVVANYGSAAVDIRTASLPRNETRPAAAVGPLERQVVISTDAPAGRPEPRTGSRMAGVANRRQPRGAGDAGAVPHLGAVEHRDQFGRRGRSTVCRTATRAGGQHTGRPGCQRSTGHRRRGMAVDLLRDRPARLGRPSEDVRVQLSGTYTPLGGQIAVTVGPRVIASVPADPSGRYNTWVDIPPDLLARFTEVTVTYNHPDVGEGCGTGTRTSLSLASTGEVRSESADPPRPSGFASLPQALMPRTALAWTDGGVDDVRRAVVLMTGLQRLSAVRLGIDVMPVADAMSSNGPIVIVAADGQGVPELPLPVEATGGTLSVLGADGERSNVVLNPAVRFGSLQVARQDGRSVLLATSTGTAADLDALLTWLDADPDRWPSLAGDAVLQVAGQQPVVVVADQVAPDRSESSTGTSWVTVAVAAVGVVVATALATFLLRRRRRTSSGG</sequence>
<evidence type="ECO:0000313" key="4">
    <source>
        <dbReference type="EMBL" id="MDV6308705.1"/>
    </source>
</evidence>
<keyword evidence="6" id="KW-1185">Reference proteome</keyword>
<evidence type="ECO:0000256" key="2">
    <source>
        <dbReference type="SAM" id="Phobius"/>
    </source>
</evidence>
<evidence type="ECO:0008006" key="8">
    <source>
        <dbReference type="Google" id="ProtNLM"/>
    </source>
</evidence>
<feature type="region of interest" description="Disordered" evidence="1">
    <location>
        <begin position="236"/>
        <end position="267"/>
    </location>
</feature>
<keyword evidence="2" id="KW-0472">Membrane</keyword>
<keyword evidence="2" id="KW-0812">Transmembrane</keyword>
<dbReference type="EMBL" id="JAWLKI010000017">
    <property type="protein sequence ID" value="MDV6308705.1"/>
    <property type="molecule type" value="Genomic_DNA"/>
</dbReference>
<organism evidence="5 7">
    <name type="scientific">Gordonia amicalis</name>
    <dbReference type="NCBI Taxonomy" id="89053"/>
    <lineage>
        <taxon>Bacteria</taxon>
        <taxon>Bacillati</taxon>
        <taxon>Actinomycetota</taxon>
        <taxon>Actinomycetes</taxon>
        <taxon>Mycobacteriales</taxon>
        <taxon>Gordoniaceae</taxon>
        <taxon>Gordonia</taxon>
    </lineage>
</organism>
<dbReference type="Proteomes" id="UP001185922">
    <property type="component" value="Unassembled WGS sequence"/>
</dbReference>
<keyword evidence="3" id="KW-0732">Signal</keyword>
<feature type="region of interest" description="Disordered" evidence="1">
    <location>
        <begin position="397"/>
        <end position="431"/>
    </location>
</feature>
<feature type="compositionally biased region" description="Polar residues" evidence="1">
    <location>
        <begin position="402"/>
        <end position="411"/>
    </location>
</feature>
<evidence type="ECO:0000256" key="3">
    <source>
        <dbReference type="SAM" id="SignalP"/>
    </source>
</evidence>
<evidence type="ECO:0000313" key="7">
    <source>
        <dbReference type="Proteomes" id="UP001185922"/>
    </source>
</evidence>
<dbReference type="EMBL" id="JAWLKH010000026">
    <property type="protein sequence ID" value="MDV6314056.1"/>
    <property type="molecule type" value="Genomic_DNA"/>
</dbReference>
<dbReference type="Proteomes" id="UP001185779">
    <property type="component" value="Unassembled WGS sequence"/>
</dbReference>
<keyword evidence="2" id="KW-1133">Transmembrane helix</keyword>